<keyword evidence="2" id="KW-1185">Reference proteome</keyword>
<reference evidence="2" key="1">
    <citation type="journal article" date="2023" name="Front. Plant Sci.">
        <title>Chromosomal-level genome assembly of Melastoma candidum provides insights into trichome evolution.</title>
        <authorList>
            <person name="Zhong Y."/>
            <person name="Wu W."/>
            <person name="Sun C."/>
            <person name="Zou P."/>
            <person name="Liu Y."/>
            <person name="Dai S."/>
            <person name="Zhou R."/>
        </authorList>
    </citation>
    <scope>NUCLEOTIDE SEQUENCE [LARGE SCALE GENOMIC DNA]</scope>
</reference>
<sequence length="119" mass="13552">MEGLIPMVFKAIRRSKERSHYEYLSSSTARTYDISDFYLPGGQAQPRSHFHPTPPPRNGMVDQGPFAGRGARHVRSYSSAAELSYGKRFDPEDERGMPRKQQQLVRFRSTRMLSCLTGA</sequence>
<proteinExistence type="predicted"/>
<dbReference type="Proteomes" id="UP001057402">
    <property type="component" value="Chromosome 5"/>
</dbReference>
<protein>
    <submittedName>
        <fullName evidence="1">Uncharacterized protein</fullName>
    </submittedName>
</protein>
<dbReference type="EMBL" id="CM042884">
    <property type="protein sequence ID" value="KAI4368274.1"/>
    <property type="molecule type" value="Genomic_DNA"/>
</dbReference>
<name>A0ACB9QNR4_9MYRT</name>
<evidence type="ECO:0000313" key="1">
    <source>
        <dbReference type="EMBL" id="KAI4368274.1"/>
    </source>
</evidence>
<gene>
    <name evidence="1" type="ORF">MLD38_016849</name>
</gene>
<comment type="caution">
    <text evidence="1">The sequence shown here is derived from an EMBL/GenBank/DDBJ whole genome shotgun (WGS) entry which is preliminary data.</text>
</comment>
<accession>A0ACB9QNR4</accession>
<organism evidence="1 2">
    <name type="scientific">Melastoma candidum</name>
    <dbReference type="NCBI Taxonomy" id="119954"/>
    <lineage>
        <taxon>Eukaryota</taxon>
        <taxon>Viridiplantae</taxon>
        <taxon>Streptophyta</taxon>
        <taxon>Embryophyta</taxon>
        <taxon>Tracheophyta</taxon>
        <taxon>Spermatophyta</taxon>
        <taxon>Magnoliopsida</taxon>
        <taxon>eudicotyledons</taxon>
        <taxon>Gunneridae</taxon>
        <taxon>Pentapetalae</taxon>
        <taxon>rosids</taxon>
        <taxon>malvids</taxon>
        <taxon>Myrtales</taxon>
        <taxon>Melastomataceae</taxon>
        <taxon>Melastomatoideae</taxon>
        <taxon>Melastomateae</taxon>
        <taxon>Melastoma</taxon>
    </lineage>
</organism>
<evidence type="ECO:0000313" key="2">
    <source>
        <dbReference type="Proteomes" id="UP001057402"/>
    </source>
</evidence>